<dbReference type="STRING" id="1754190.A0A1Y1ZG77"/>
<name>A0A1Y1ZG77_9FUNG</name>
<dbReference type="InterPro" id="IPR036291">
    <property type="entry name" value="NAD(P)-bd_dom_sf"/>
</dbReference>
<protein>
    <submittedName>
        <fullName evidence="2">NAD(P)-binding protein</fullName>
    </submittedName>
</protein>
<dbReference type="Pfam" id="PF01370">
    <property type="entry name" value="Epimerase"/>
    <property type="match status" value="1"/>
</dbReference>
<gene>
    <name evidence="2" type="ORF">LY90DRAFT_439717</name>
</gene>
<dbReference type="Proteomes" id="UP000193920">
    <property type="component" value="Unassembled WGS sequence"/>
</dbReference>
<dbReference type="PANTHER" id="PTHR43245:SF11">
    <property type="entry name" value="LD23561P"/>
    <property type="match status" value="1"/>
</dbReference>
<dbReference type="PANTHER" id="PTHR43245">
    <property type="entry name" value="BIFUNCTIONAL POLYMYXIN RESISTANCE PROTEIN ARNA"/>
    <property type="match status" value="1"/>
</dbReference>
<dbReference type="OrthoDB" id="16464at2759"/>
<evidence type="ECO:0000313" key="3">
    <source>
        <dbReference type="Proteomes" id="UP000193920"/>
    </source>
</evidence>
<accession>A0A1Y1ZG77</accession>
<dbReference type="CDD" id="cd08946">
    <property type="entry name" value="SDR_e"/>
    <property type="match status" value="1"/>
</dbReference>
<dbReference type="SUPFAM" id="SSF51735">
    <property type="entry name" value="NAD(P)-binding Rossmann-fold domains"/>
    <property type="match status" value="1"/>
</dbReference>
<organism evidence="2 3">
    <name type="scientific">Neocallimastix californiae</name>
    <dbReference type="NCBI Taxonomy" id="1754190"/>
    <lineage>
        <taxon>Eukaryota</taxon>
        <taxon>Fungi</taxon>
        <taxon>Fungi incertae sedis</taxon>
        <taxon>Chytridiomycota</taxon>
        <taxon>Chytridiomycota incertae sedis</taxon>
        <taxon>Neocallimastigomycetes</taxon>
        <taxon>Neocallimastigales</taxon>
        <taxon>Neocallimastigaceae</taxon>
        <taxon>Neocallimastix</taxon>
    </lineage>
</organism>
<dbReference type="EMBL" id="MCOG01000410">
    <property type="protein sequence ID" value="ORY09256.1"/>
    <property type="molecule type" value="Genomic_DNA"/>
</dbReference>
<evidence type="ECO:0000313" key="2">
    <source>
        <dbReference type="EMBL" id="ORY09256.1"/>
    </source>
</evidence>
<evidence type="ECO:0000259" key="1">
    <source>
        <dbReference type="Pfam" id="PF01370"/>
    </source>
</evidence>
<dbReference type="InterPro" id="IPR001509">
    <property type="entry name" value="Epimerase_deHydtase"/>
</dbReference>
<dbReference type="Gene3D" id="3.40.50.720">
    <property type="entry name" value="NAD(P)-binding Rossmann-like Domain"/>
    <property type="match status" value="1"/>
</dbReference>
<keyword evidence="3" id="KW-1185">Reference proteome</keyword>
<proteinExistence type="predicted"/>
<sequence>MVKVLVLGGVGFIGRNLCSYLIENDLVEQVTVADKVLPSTAYLSEKHKKAFDSPKLTFKQANLTNSAAVEKIFTRDDGTEYDYVFNLAAETKYGQSEAVYDEKVYGLSVTCAKEAAKRNIKVFVELSTAQIYDGDKKPSKEDSKTKPWTLIAKYKLKAEEELIKMKGLNLVILRPAVVYGPGDILGITPRLIIGAVYRQLNEEMSFLWTKDLKLNTVHVLDVVRAIWHVSATVEEKGGRTKPVTSPEIYNLADKEDTNQETINVFIREIFGIKTGFQGALISNFAKLNMESVTEDINDKHLQPWSELCKNSGVTNTPLTPYLDKELLKDNALSVDGSKIENELGFKYIVPNVTLEKIREVIDDFVELGIWPKGTTVN</sequence>
<dbReference type="AlphaFoldDB" id="A0A1Y1ZG77"/>
<reference evidence="2" key="1">
    <citation type="submission" date="2016-08" db="EMBL/GenBank/DDBJ databases">
        <title>A Parts List for Fungal Cellulosomes Revealed by Comparative Genomics.</title>
        <authorList>
            <consortium name="DOE Joint Genome Institute"/>
            <person name="Haitjema C.H."/>
            <person name="Gilmore S.P."/>
            <person name="Henske J.K."/>
            <person name="Solomon K.V."/>
            <person name="De Groot R."/>
            <person name="Kuo A."/>
            <person name="Mondo S.J."/>
            <person name="Salamov A.A."/>
            <person name="Labutti K."/>
            <person name="Zhao Z."/>
            <person name="Chiniquy J."/>
            <person name="Barry K."/>
            <person name="Brewer H.M."/>
            <person name="Purvine S.O."/>
            <person name="Wright A.T."/>
            <person name="Boxma B."/>
            <person name="Van Alen T."/>
            <person name="Hackstein J.H."/>
            <person name="Baker S.E."/>
            <person name="Grigoriev I.V."/>
            <person name="O'Malley M.A."/>
        </authorList>
    </citation>
    <scope>NUCLEOTIDE SEQUENCE [LARGE SCALE GENOMIC DNA]</scope>
    <source>
        <strain evidence="2">G1</strain>
    </source>
</reference>
<dbReference type="InterPro" id="IPR050177">
    <property type="entry name" value="Lipid_A_modif_metabolic_enz"/>
</dbReference>
<feature type="domain" description="NAD-dependent epimerase/dehydratase" evidence="1">
    <location>
        <begin position="4"/>
        <end position="250"/>
    </location>
</feature>
<comment type="caution">
    <text evidence="2">The sequence shown here is derived from an EMBL/GenBank/DDBJ whole genome shotgun (WGS) entry which is preliminary data.</text>
</comment>